<name>A0A0D1Y8D7_9EURO</name>
<dbReference type="AlphaFoldDB" id="A0A0D1Y8D7"/>
<accession>A0A0D1Y8D7</accession>
<sequence>MSVTNTDTPCTVARREILNLNVRDSESPSQFFYPRDRLRTYLTRENVAKILQCPCRKCRRQYEVFRRNHAPTEFLDRIVGPENDVEACHNPARTAYSLFGLLIYIEHALLIIGFMMKEVYDVNISGESFSAESLKRVCDAFFREEGQHAFNSFENQFSIFLRHFAIPTMESGTYSVYASDRILPFFEQRRLSLQGANSKVYAFKIYDEYRKFPHAGEVAMYARKELDKDSELAFHMENRNLNLATMLKDDHIVKMIKPYKHGDTFNLIFAYAKANLDDILRKSGPDLAEAGPSPVESRREWKQLLGVARALSKIGGPRGNQYLFGQTSRPEHLGVHFDLKPANILIDKDNIWMISDFGQAVFKPTGDTSSRMVNQGGTLAYAPPEMNIDAKSSRRYDIWSLGCITLEVLAFAIHGTHGLNGCEAYQGLDAVRRTNNLTSGQEDSALWYQDDDKKYRVKPAVFEFMQFLLRAEPLQHRPSSLSFVNRIIDLITKMLEPVADDRIDIGEVVRLLEAAIEESNDQTQPLDMTPNDGEVPIGELELQCIR</sequence>
<evidence type="ECO:0000313" key="3">
    <source>
        <dbReference type="Proteomes" id="UP000053328"/>
    </source>
</evidence>
<dbReference type="STRING" id="91928.A0A0D1Y8D7"/>
<dbReference type="PANTHER" id="PTHR44167:SF24">
    <property type="entry name" value="SERINE_THREONINE-PROTEIN KINASE CHK2"/>
    <property type="match status" value="1"/>
</dbReference>
<dbReference type="EMBL" id="KN847499">
    <property type="protein sequence ID" value="KIW11261.1"/>
    <property type="molecule type" value="Genomic_DNA"/>
</dbReference>
<dbReference type="PANTHER" id="PTHR44167">
    <property type="entry name" value="OVARIAN-SPECIFIC SERINE/THREONINE-PROTEIN KINASE LOK-RELATED"/>
    <property type="match status" value="1"/>
</dbReference>
<dbReference type="VEuPathDB" id="FungiDB:PV08_10561"/>
<dbReference type="CDD" id="cd00180">
    <property type="entry name" value="PKc"/>
    <property type="match status" value="1"/>
</dbReference>
<proteinExistence type="predicted"/>
<dbReference type="GO" id="GO:0005634">
    <property type="term" value="C:nucleus"/>
    <property type="evidence" value="ECO:0007669"/>
    <property type="project" value="TreeGrafter"/>
</dbReference>
<organism evidence="2 3">
    <name type="scientific">Exophiala spinifera</name>
    <dbReference type="NCBI Taxonomy" id="91928"/>
    <lineage>
        <taxon>Eukaryota</taxon>
        <taxon>Fungi</taxon>
        <taxon>Dikarya</taxon>
        <taxon>Ascomycota</taxon>
        <taxon>Pezizomycotina</taxon>
        <taxon>Eurotiomycetes</taxon>
        <taxon>Chaetothyriomycetidae</taxon>
        <taxon>Chaetothyriales</taxon>
        <taxon>Herpotrichiellaceae</taxon>
        <taxon>Exophiala</taxon>
    </lineage>
</organism>
<dbReference type="OrthoDB" id="4119301at2759"/>
<feature type="domain" description="Protein kinase" evidence="1">
    <location>
        <begin position="186"/>
        <end position="516"/>
    </location>
</feature>
<keyword evidence="3" id="KW-1185">Reference proteome</keyword>
<dbReference type="Pfam" id="PF00069">
    <property type="entry name" value="Pkinase"/>
    <property type="match status" value="1"/>
</dbReference>
<dbReference type="SMART" id="SM00220">
    <property type="entry name" value="S_TKc"/>
    <property type="match status" value="1"/>
</dbReference>
<dbReference type="RefSeq" id="XP_016231477.1">
    <property type="nucleotide sequence ID" value="XM_016384875.1"/>
</dbReference>
<dbReference type="GO" id="GO:0044773">
    <property type="term" value="P:mitotic DNA damage checkpoint signaling"/>
    <property type="evidence" value="ECO:0007669"/>
    <property type="project" value="TreeGrafter"/>
</dbReference>
<gene>
    <name evidence="2" type="ORF">PV08_10561</name>
</gene>
<dbReference type="GO" id="GO:0005524">
    <property type="term" value="F:ATP binding"/>
    <property type="evidence" value="ECO:0007669"/>
    <property type="project" value="InterPro"/>
</dbReference>
<evidence type="ECO:0000313" key="2">
    <source>
        <dbReference type="EMBL" id="KIW11261.1"/>
    </source>
</evidence>
<dbReference type="InterPro" id="IPR011009">
    <property type="entry name" value="Kinase-like_dom_sf"/>
</dbReference>
<protein>
    <recommendedName>
        <fullName evidence="1">Protein kinase domain-containing protein</fullName>
    </recommendedName>
</protein>
<dbReference type="Gene3D" id="1.10.510.10">
    <property type="entry name" value="Transferase(Phosphotransferase) domain 1"/>
    <property type="match status" value="1"/>
</dbReference>
<dbReference type="SUPFAM" id="SSF56112">
    <property type="entry name" value="Protein kinase-like (PK-like)"/>
    <property type="match status" value="1"/>
</dbReference>
<dbReference type="InterPro" id="IPR000719">
    <property type="entry name" value="Prot_kinase_dom"/>
</dbReference>
<dbReference type="PROSITE" id="PS50011">
    <property type="entry name" value="PROTEIN_KINASE_DOM"/>
    <property type="match status" value="1"/>
</dbReference>
<reference evidence="2 3" key="1">
    <citation type="submission" date="2015-01" db="EMBL/GenBank/DDBJ databases">
        <title>The Genome Sequence of Exophiala spinifera CBS89968.</title>
        <authorList>
            <consortium name="The Broad Institute Genomics Platform"/>
            <person name="Cuomo C."/>
            <person name="de Hoog S."/>
            <person name="Gorbushina A."/>
            <person name="Stielow B."/>
            <person name="Teixiera M."/>
            <person name="Abouelleil A."/>
            <person name="Chapman S.B."/>
            <person name="Priest M."/>
            <person name="Young S.K."/>
            <person name="Wortman J."/>
            <person name="Nusbaum C."/>
            <person name="Birren B."/>
        </authorList>
    </citation>
    <scope>NUCLEOTIDE SEQUENCE [LARGE SCALE GENOMIC DNA]</scope>
    <source>
        <strain evidence="2 3">CBS 89968</strain>
    </source>
</reference>
<dbReference type="HOGENOM" id="CLU_498772_0_0_1"/>
<dbReference type="Proteomes" id="UP000053328">
    <property type="component" value="Unassembled WGS sequence"/>
</dbReference>
<dbReference type="GO" id="GO:0004674">
    <property type="term" value="F:protein serine/threonine kinase activity"/>
    <property type="evidence" value="ECO:0007669"/>
    <property type="project" value="TreeGrafter"/>
</dbReference>
<dbReference type="GeneID" id="27337644"/>
<evidence type="ECO:0000259" key="1">
    <source>
        <dbReference type="PROSITE" id="PS50011"/>
    </source>
</evidence>